<organism evidence="3 4">
    <name type="scientific">Streptosporangium sandarakinum</name>
    <dbReference type="NCBI Taxonomy" id="1260955"/>
    <lineage>
        <taxon>Bacteria</taxon>
        <taxon>Bacillati</taxon>
        <taxon>Actinomycetota</taxon>
        <taxon>Actinomycetes</taxon>
        <taxon>Streptosporangiales</taxon>
        <taxon>Streptosporangiaceae</taxon>
        <taxon>Streptosporangium</taxon>
    </lineage>
</organism>
<reference evidence="3 4" key="1">
    <citation type="submission" date="2020-07" db="EMBL/GenBank/DDBJ databases">
        <title>Sequencing the genomes of 1000 actinobacteria strains.</title>
        <authorList>
            <person name="Klenk H.-P."/>
        </authorList>
    </citation>
    <scope>NUCLEOTIDE SEQUENCE [LARGE SCALE GENOMIC DNA]</scope>
    <source>
        <strain evidence="3 4">DSM 45763</strain>
    </source>
</reference>
<dbReference type="EMBL" id="JACCCO010000001">
    <property type="protein sequence ID" value="NYF40504.1"/>
    <property type="molecule type" value="Genomic_DNA"/>
</dbReference>
<feature type="region of interest" description="Disordered" evidence="1">
    <location>
        <begin position="62"/>
        <end position="118"/>
    </location>
</feature>
<evidence type="ECO:0000313" key="3">
    <source>
        <dbReference type="EMBL" id="NYF40504.1"/>
    </source>
</evidence>
<dbReference type="RefSeq" id="WP_179820322.1">
    <property type="nucleotide sequence ID" value="NZ_JACCCO010000001.1"/>
</dbReference>
<dbReference type="Gene3D" id="2.160.20.10">
    <property type="entry name" value="Single-stranded right-handed beta-helix, Pectin lyase-like"/>
    <property type="match status" value="1"/>
</dbReference>
<evidence type="ECO:0000256" key="1">
    <source>
        <dbReference type="SAM" id="MobiDB-lite"/>
    </source>
</evidence>
<sequence length="682" mass="71798">MSSTSPPRHEGNSESAPSAPSRRRPPVLTAALVAVLAATTAPAVWALTRDGVAFREASAGRPAPAVFTPAPDASDPDPSGSGADSGTPGHGTADSGAPGSGAAKETSLWRPDVPVRAGTHADRAPVELGTRFTAARGGWATGVRFYKARGEQGEHTGNLWDARGRRLARVTFEDETASGWQEARFASPVRLAAGRTYTVSYHSTHGTYVGTSGSRPARSGPLATTPRDAGVFGYGSSAFPQRSNPKRYNYWVDVVFRWRPQTGEQRDTGSSTPRPFPGKTTPAPDRGDRGYWPDQIPWDGETAWPGDDPWPDEGRGPDDDRSSGDARRPGGDRWPGEGRGPGRGRWPGKDRWPGATPSPSPDPGGTATSSPGDGSEAPGDGGTPRPAPTGKGSDGPDDTPGTGGTGGPTLTPKPVPPRDPEPVPDGRVCAGHPTPACTGVPPGVKLRTLAPNEEGAAYLVTARGTVLDGVRVPGDLVINADDVTVRNSQIDGRVINADGDRTFRFTITDSTIGPASGCQTLPGIGQDKYTALRVHVRGHGDGFRASGDDVTIRDSYVNLCSNPGDHSDGIQTYNTGKNLTFHHNTVDQRHAKDITAPIFLTDDQIMNATVTDNLIMGGTYSIQLKNARGRLVVRDNRLVDRSWVYGPVEADCAKIDWSGNSLVTIDQSYRVTSTVAPLPCSG</sequence>
<protein>
    <recommendedName>
        <fullName evidence="2">DUF4082 domain-containing protein</fullName>
    </recommendedName>
</protein>
<evidence type="ECO:0000259" key="2">
    <source>
        <dbReference type="Pfam" id="PF13313"/>
    </source>
</evidence>
<dbReference type="InterPro" id="IPR025141">
    <property type="entry name" value="DUF4082"/>
</dbReference>
<gene>
    <name evidence="3" type="ORF">HDA43_002663</name>
</gene>
<proteinExistence type="predicted"/>
<dbReference type="InterPro" id="IPR006311">
    <property type="entry name" value="TAT_signal"/>
</dbReference>
<dbReference type="Proteomes" id="UP000576393">
    <property type="component" value="Unassembled WGS sequence"/>
</dbReference>
<feature type="compositionally biased region" description="Basic and acidic residues" evidence="1">
    <location>
        <begin position="312"/>
        <end position="336"/>
    </location>
</feature>
<feature type="region of interest" description="Disordered" evidence="1">
    <location>
        <begin position="262"/>
        <end position="440"/>
    </location>
</feature>
<dbReference type="Pfam" id="PF13313">
    <property type="entry name" value="DUF4082"/>
    <property type="match status" value="1"/>
</dbReference>
<feature type="region of interest" description="Disordered" evidence="1">
    <location>
        <begin position="1"/>
        <end position="24"/>
    </location>
</feature>
<accession>A0A852UZP9</accession>
<dbReference type="InterPro" id="IPR012334">
    <property type="entry name" value="Pectin_lyas_fold"/>
</dbReference>
<dbReference type="SUPFAM" id="SSF51126">
    <property type="entry name" value="Pectin lyase-like"/>
    <property type="match status" value="1"/>
</dbReference>
<feature type="compositionally biased region" description="Low complexity" evidence="1">
    <location>
        <begin position="15"/>
        <end position="24"/>
    </location>
</feature>
<feature type="domain" description="DUF4082" evidence="2">
    <location>
        <begin position="119"/>
        <end position="252"/>
    </location>
</feature>
<dbReference type="PROSITE" id="PS51318">
    <property type="entry name" value="TAT"/>
    <property type="match status" value="1"/>
</dbReference>
<feature type="compositionally biased region" description="Low complexity" evidence="1">
    <location>
        <begin position="68"/>
        <end position="87"/>
    </location>
</feature>
<evidence type="ECO:0000313" key="4">
    <source>
        <dbReference type="Proteomes" id="UP000576393"/>
    </source>
</evidence>
<dbReference type="AlphaFoldDB" id="A0A852UZP9"/>
<dbReference type="InterPro" id="IPR011050">
    <property type="entry name" value="Pectin_lyase_fold/virulence"/>
</dbReference>
<name>A0A852UZP9_9ACTN</name>
<keyword evidence="4" id="KW-1185">Reference proteome</keyword>
<comment type="caution">
    <text evidence="3">The sequence shown here is derived from an EMBL/GenBank/DDBJ whole genome shotgun (WGS) entry which is preliminary data.</text>
</comment>